<dbReference type="PROSITE" id="PS00138">
    <property type="entry name" value="SUBTILASE_SER"/>
    <property type="match status" value="1"/>
</dbReference>
<organism evidence="11">
    <name type="scientific">Sexangularia sp. CB-2014</name>
    <dbReference type="NCBI Taxonomy" id="1486929"/>
    <lineage>
        <taxon>Eukaryota</taxon>
        <taxon>Amoebozoa</taxon>
        <taxon>Tubulinea</taxon>
        <taxon>Elardia</taxon>
        <taxon>Arcellinida</taxon>
        <taxon>Arcellinida incertae sedis</taxon>
        <taxon>Sexangularia</taxon>
    </lineage>
</organism>
<dbReference type="InterPro" id="IPR050819">
    <property type="entry name" value="Tripeptidyl-peptidase_I"/>
</dbReference>
<feature type="signal peptide" evidence="9">
    <location>
        <begin position="1"/>
        <end position="16"/>
    </location>
</feature>
<dbReference type="GO" id="GO:0006508">
    <property type="term" value="P:proteolysis"/>
    <property type="evidence" value="ECO:0007669"/>
    <property type="project" value="UniProtKB-KW"/>
</dbReference>
<dbReference type="EMBL" id="HBGL01012049">
    <property type="protein sequence ID" value="CAD9303357.1"/>
    <property type="molecule type" value="Transcribed_RNA"/>
</dbReference>
<dbReference type="PROSITE" id="PS51695">
    <property type="entry name" value="SEDOLISIN"/>
    <property type="match status" value="1"/>
</dbReference>
<evidence type="ECO:0000256" key="6">
    <source>
        <dbReference type="ARBA" id="ARBA00023145"/>
    </source>
</evidence>
<evidence type="ECO:0000256" key="5">
    <source>
        <dbReference type="ARBA" id="ARBA00022837"/>
    </source>
</evidence>
<keyword evidence="3 7" id="KW-0378">Hydrolase</keyword>
<feature type="binding site" evidence="7">
    <location>
        <position position="550"/>
    </location>
    <ligand>
        <name>Ca(2+)</name>
        <dbReference type="ChEBI" id="CHEBI:29108"/>
    </ligand>
</feature>
<evidence type="ECO:0000313" key="11">
    <source>
        <dbReference type="EMBL" id="CAD9303357.1"/>
    </source>
</evidence>
<dbReference type="InterPro" id="IPR000209">
    <property type="entry name" value="Peptidase_S8/S53_dom"/>
</dbReference>
<dbReference type="CDD" id="cd11377">
    <property type="entry name" value="Pro-peptidase_S53"/>
    <property type="match status" value="1"/>
</dbReference>
<evidence type="ECO:0000256" key="2">
    <source>
        <dbReference type="ARBA" id="ARBA00022723"/>
    </source>
</evidence>
<sequence length="594" mass="64026">MLFTLFSLACVSLSFGRLIERDLHPEWTALNIPVDLAEPVQVRLALRQRNVAKLLSFVDTVTDPSSDKFGKFMSNEAVRELVSPPVEDVNRVTEWVHRVNPDATVDTSRGDVVVVDTTVGGASALLSAEFAHYHHPTTGKMLTRTMRVSIPDELDDVVELVHNVMELFEGRRQQSSIPAVPSKEKRQNSNNNDAGYVIPEVLRKALYAIPDDDYRDVSAKSSVVVVEFQGVPSYSPSDNKMFDTQTGEVDTKVTKVVGPPPGESGGEEALDIQYMAAMALNSSLWYWTETNWLLEFAQDFNAQSDAPYSVSISWGWYSTGQCDINCNGMTAKQYIQRAEVEFAKAVARGTSFFASSGDQGAPGDENAYCSDSSISDIYPGTSHYFTSVGATMFSGDVSGDATSAATDYPNSPICHGGTYTCAPAPQTEVACSYPQSLITTGGGTSAMLEMPDWQKSAVDGYMNSGVTLPTSSAGYFPKNRWFPDVAANGHGYLIALNGEMEQVDGTSCSSPVWAGIAALLNGRRFAQGKGPIGFLNKVLYAAPSTVFTDITEGNNNCTESCCGTGFQATTGWDPVTGLGTPNFPALASYIDSLP</sequence>
<dbReference type="SMART" id="SM00944">
    <property type="entry name" value="Pro-kuma_activ"/>
    <property type="match status" value="1"/>
</dbReference>
<evidence type="ECO:0000256" key="1">
    <source>
        <dbReference type="ARBA" id="ARBA00022670"/>
    </source>
</evidence>
<reference evidence="11" key="1">
    <citation type="submission" date="2021-01" db="EMBL/GenBank/DDBJ databases">
        <authorList>
            <person name="Corre E."/>
            <person name="Pelletier E."/>
            <person name="Niang G."/>
            <person name="Scheremetjew M."/>
            <person name="Finn R."/>
            <person name="Kale V."/>
            <person name="Holt S."/>
            <person name="Cochrane G."/>
            <person name="Meng A."/>
            <person name="Brown T."/>
            <person name="Cohen L."/>
        </authorList>
    </citation>
    <scope>NUCLEOTIDE SEQUENCE</scope>
    <source>
        <strain evidence="11">ATCC 50979</strain>
    </source>
</reference>
<dbReference type="Pfam" id="PF00082">
    <property type="entry name" value="Peptidase_S8"/>
    <property type="match status" value="1"/>
</dbReference>
<evidence type="ECO:0000256" key="8">
    <source>
        <dbReference type="SAM" id="MobiDB-lite"/>
    </source>
</evidence>
<proteinExistence type="predicted"/>
<dbReference type="GO" id="GO:0046872">
    <property type="term" value="F:metal ion binding"/>
    <property type="evidence" value="ECO:0007669"/>
    <property type="project" value="UniProtKB-UniRule"/>
</dbReference>
<dbReference type="GO" id="GO:0004252">
    <property type="term" value="F:serine-type endopeptidase activity"/>
    <property type="evidence" value="ECO:0007669"/>
    <property type="project" value="UniProtKB-UniRule"/>
</dbReference>
<evidence type="ECO:0000256" key="7">
    <source>
        <dbReference type="PROSITE-ProRule" id="PRU01032"/>
    </source>
</evidence>
<feature type="region of interest" description="Disordered" evidence="8">
    <location>
        <begin position="172"/>
        <end position="193"/>
    </location>
</feature>
<dbReference type="CDD" id="cd04056">
    <property type="entry name" value="Peptidases_S53"/>
    <property type="match status" value="1"/>
</dbReference>
<evidence type="ECO:0000259" key="10">
    <source>
        <dbReference type="PROSITE" id="PS51695"/>
    </source>
</evidence>
<keyword evidence="5 7" id="KW-0106">Calcium</keyword>
<feature type="binding site" evidence="7">
    <location>
        <position position="573"/>
    </location>
    <ligand>
        <name>Ca(2+)</name>
        <dbReference type="ChEBI" id="CHEBI:29108"/>
    </ligand>
</feature>
<evidence type="ECO:0000256" key="9">
    <source>
        <dbReference type="SAM" id="SignalP"/>
    </source>
</evidence>
<feature type="binding site" evidence="7">
    <location>
        <position position="549"/>
    </location>
    <ligand>
        <name>Ca(2+)</name>
        <dbReference type="ChEBI" id="CHEBI:29108"/>
    </ligand>
</feature>
<dbReference type="PANTHER" id="PTHR14218">
    <property type="entry name" value="PROTEASE S8 TRIPEPTIDYL PEPTIDASE I CLN2"/>
    <property type="match status" value="1"/>
</dbReference>
<feature type="binding site" evidence="7">
    <location>
        <position position="571"/>
    </location>
    <ligand>
        <name>Ca(2+)</name>
        <dbReference type="ChEBI" id="CHEBI:29108"/>
    </ligand>
</feature>
<keyword evidence="2 7" id="KW-0479">Metal-binding</keyword>
<dbReference type="Pfam" id="PF09286">
    <property type="entry name" value="Pro-kuma_activ"/>
    <property type="match status" value="1"/>
</dbReference>
<accession>A0A7S1YIV5</accession>
<keyword evidence="6" id="KW-0865">Zymogen</keyword>
<dbReference type="AlphaFoldDB" id="A0A7S1YIV5"/>
<keyword evidence="4 7" id="KW-0720">Serine protease</keyword>
<dbReference type="SUPFAM" id="SSF52743">
    <property type="entry name" value="Subtilisin-like"/>
    <property type="match status" value="1"/>
</dbReference>
<dbReference type="InterPro" id="IPR036852">
    <property type="entry name" value="Peptidase_S8/S53_dom_sf"/>
</dbReference>
<feature type="active site" description="Charge relay system" evidence="7">
    <location>
        <position position="271"/>
    </location>
</feature>
<feature type="active site" description="Charge relay system" evidence="7">
    <location>
        <position position="267"/>
    </location>
</feature>
<dbReference type="InterPro" id="IPR023828">
    <property type="entry name" value="Peptidase_S8_Ser-AS"/>
</dbReference>
<dbReference type="SUPFAM" id="SSF54897">
    <property type="entry name" value="Protease propeptides/inhibitors"/>
    <property type="match status" value="1"/>
</dbReference>
<feature type="domain" description="Peptidase S53" evidence="10">
    <location>
        <begin position="197"/>
        <end position="593"/>
    </location>
</feature>
<dbReference type="InterPro" id="IPR030400">
    <property type="entry name" value="Sedolisin_dom"/>
</dbReference>
<keyword evidence="1 7" id="KW-0645">Protease</keyword>
<evidence type="ECO:0000256" key="3">
    <source>
        <dbReference type="ARBA" id="ARBA00022801"/>
    </source>
</evidence>
<dbReference type="InterPro" id="IPR015366">
    <property type="entry name" value="S53_propep"/>
</dbReference>
<feature type="active site" description="Charge relay system" evidence="7">
    <location>
        <position position="507"/>
    </location>
</feature>
<protein>
    <recommendedName>
        <fullName evidence="10">Peptidase S53 domain-containing protein</fullName>
    </recommendedName>
</protein>
<dbReference type="GO" id="GO:0008240">
    <property type="term" value="F:tripeptidyl-peptidase activity"/>
    <property type="evidence" value="ECO:0007669"/>
    <property type="project" value="TreeGrafter"/>
</dbReference>
<evidence type="ECO:0000256" key="4">
    <source>
        <dbReference type="ARBA" id="ARBA00022825"/>
    </source>
</evidence>
<comment type="cofactor">
    <cofactor evidence="7">
        <name>Ca(2+)</name>
        <dbReference type="ChEBI" id="CHEBI:29108"/>
    </cofactor>
    <text evidence="7">Binds 1 Ca(2+) ion per subunit.</text>
</comment>
<feature type="chain" id="PRO_5030590379" description="Peptidase S53 domain-containing protein" evidence="9">
    <location>
        <begin position="17"/>
        <end position="594"/>
    </location>
</feature>
<keyword evidence="9" id="KW-0732">Signal</keyword>
<name>A0A7S1YIV5_9EUKA</name>
<dbReference type="PANTHER" id="PTHR14218:SF31">
    <property type="entry name" value="PEPTIDASE S53 DOMAIN-CONTAINING PROTEIN"/>
    <property type="match status" value="1"/>
</dbReference>
<gene>
    <name evidence="11" type="ORF">SSP0437_LOCUS9406</name>
</gene>
<dbReference type="Gene3D" id="3.40.50.200">
    <property type="entry name" value="Peptidase S8/S53 domain"/>
    <property type="match status" value="1"/>
</dbReference>